<dbReference type="AlphaFoldDB" id="A0A1Y6HSL9"/>
<dbReference type="InterPro" id="IPR049923">
    <property type="entry name" value="AvrXv3-like"/>
</dbReference>
<sequence length="281" mass="30462">MGTCFSSTSATHGGGYSSSYNTFLSYTPAPSSPDQSAAPVNHGAFKGLSSRPCKVSHHCLPSNCDTLAMVPVGLYESARSHPGRPIKDRSRSAFPLIEVGGADEAHDDAFKIDNSTTVKVAGFNYIEPNNADTTHLYSTGTSQPNMPVMTDGMGVCIAVACAAERIDPTSGMRKKGAKARVFHVYPFARQDLVPGEALKSIQRYVDKTRQEQLTLRVAMHGGVPDNTSSLDTVRALRELFDRNKVRVELDQTCDNRRGDTPFGAVIRDDHSVHFITQLIAD</sequence>
<name>A0A1Y6HSL9_9XANT</name>
<reference evidence="2 4" key="2">
    <citation type="submission" date="2017-05" db="EMBL/GenBank/DDBJ databases">
        <authorList>
            <person name="Song R."/>
            <person name="Chenine A.L."/>
            <person name="Ruprecht R.M."/>
        </authorList>
    </citation>
    <scope>NUCLEOTIDE SEQUENCE [LARGE SCALE GENOMIC DNA]</scope>
    <source>
        <strain evidence="2">PD5205</strain>
    </source>
</reference>
<dbReference type="EMBL" id="LT853882">
    <property type="protein sequence ID" value="SMQ98083.1"/>
    <property type="molecule type" value="Genomic_DNA"/>
</dbReference>
<dbReference type="Proteomes" id="UP000195877">
    <property type="component" value="Chromosome 1"/>
</dbReference>
<evidence type="ECO:0000313" key="3">
    <source>
        <dbReference type="Proteomes" id="UP000195877"/>
    </source>
</evidence>
<evidence type="ECO:0000313" key="2">
    <source>
        <dbReference type="EMBL" id="SMR04453.1"/>
    </source>
</evidence>
<accession>A0A1Y6HSL9</accession>
<protein>
    <submittedName>
        <fullName evidence="2">Type III effector protein XopAF</fullName>
    </submittedName>
</protein>
<organism evidence="2 4">
    <name type="scientific">Xanthomonas fragariae</name>
    <dbReference type="NCBI Taxonomy" id="48664"/>
    <lineage>
        <taxon>Bacteria</taxon>
        <taxon>Pseudomonadati</taxon>
        <taxon>Pseudomonadota</taxon>
        <taxon>Gammaproteobacteria</taxon>
        <taxon>Lysobacterales</taxon>
        <taxon>Lysobacteraceae</taxon>
        <taxon>Xanthomonas</taxon>
    </lineage>
</organism>
<dbReference type="Proteomes" id="UP000195953">
    <property type="component" value="Chromosome 1"/>
</dbReference>
<dbReference type="NCBIfam" id="NF041401">
    <property type="entry name" value="XopAF"/>
    <property type="match status" value="1"/>
</dbReference>
<proteinExistence type="predicted"/>
<dbReference type="eggNOG" id="ENOG5033QIQ">
    <property type="taxonomic scope" value="Bacteria"/>
</dbReference>
<evidence type="ECO:0000313" key="4">
    <source>
        <dbReference type="Proteomes" id="UP000195953"/>
    </source>
</evidence>
<reference evidence="1 3" key="1">
    <citation type="submission" date="2017-05" db="EMBL/GenBank/DDBJ databases">
        <authorList>
            <person name="Blom J."/>
        </authorList>
    </citation>
    <scope>NUCLEOTIDE SEQUENCE [LARGE SCALE GENOMIC DNA]</scope>
    <source>
        <strain evidence="1">PD885</strain>
    </source>
</reference>
<dbReference type="EMBL" id="LT853885">
    <property type="protein sequence ID" value="SMR04453.1"/>
    <property type="molecule type" value="Genomic_DNA"/>
</dbReference>
<evidence type="ECO:0000313" key="1">
    <source>
        <dbReference type="EMBL" id="SMQ98083.1"/>
    </source>
</evidence>
<keyword evidence="3" id="KW-1185">Reference proteome</keyword>
<gene>
    <name evidence="2" type="primary">xopAF</name>
    <name evidence="2" type="ORF">PD5205_03175</name>
    <name evidence="1" type="ORF">PD885_00820</name>
</gene>